<evidence type="ECO:0000313" key="6">
    <source>
        <dbReference type="EMBL" id="SMC34954.1"/>
    </source>
</evidence>
<evidence type="ECO:0000256" key="4">
    <source>
        <dbReference type="SAM" id="Phobius"/>
    </source>
</evidence>
<keyword evidence="1" id="KW-0479">Metal-binding</keyword>
<feature type="domain" description="4Fe-4S ferredoxin-type" evidence="5">
    <location>
        <begin position="197"/>
        <end position="226"/>
    </location>
</feature>
<dbReference type="SUPFAM" id="SSF52218">
    <property type="entry name" value="Flavoproteins"/>
    <property type="match status" value="1"/>
</dbReference>
<dbReference type="InterPro" id="IPR017900">
    <property type="entry name" value="4Fe4S_Fe_S_CS"/>
</dbReference>
<dbReference type="AlphaFoldDB" id="A0A1W1YFP7"/>
<accession>A0A1W1YFP7</accession>
<feature type="domain" description="4Fe-4S ferredoxin-type" evidence="5">
    <location>
        <begin position="227"/>
        <end position="254"/>
    </location>
</feature>
<reference evidence="6 7" key="1">
    <citation type="submission" date="2017-04" db="EMBL/GenBank/DDBJ databases">
        <authorList>
            <person name="Afonso C.L."/>
            <person name="Miller P.J."/>
            <person name="Scott M.A."/>
            <person name="Spackman E."/>
            <person name="Goraichik I."/>
            <person name="Dimitrov K.M."/>
            <person name="Suarez D.L."/>
            <person name="Swayne D.E."/>
        </authorList>
    </citation>
    <scope>NUCLEOTIDE SEQUENCE [LARGE SCALE GENOMIC DNA]</scope>
    <source>
        <strain evidence="6 7">DSM 5090</strain>
    </source>
</reference>
<name>A0A1W1YFP7_9FIRM</name>
<evidence type="ECO:0000256" key="3">
    <source>
        <dbReference type="ARBA" id="ARBA00023014"/>
    </source>
</evidence>
<feature type="transmembrane region" description="Helical" evidence="4">
    <location>
        <begin position="172"/>
        <end position="191"/>
    </location>
</feature>
<dbReference type="PROSITE" id="PS51379">
    <property type="entry name" value="4FE4S_FER_2"/>
    <property type="match status" value="2"/>
</dbReference>
<keyword evidence="3" id="KW-0411">Iron-sulfur</keyword>
<dbReference type="Pfam" id="PF13237">
    <property type="entry name" value="Fer4_10"/>
    <property type="match status" value="1"/>
</dbReference>
<dbReference type="PANTHER" id="PTHR43122:SF1">
    <property type="entry name" value="IRON-SULFUR-BINDING PROTEIN"/>
    <property type="match status" value="1"/>
</dbReference>
<evidence type="ECO:0000256" key="1">
    <source>
        <dbReference type="ARBA" id="ARBA00022723"/>
    </source>
</evidence>
<dbReference type="OrthoDB" id="9813995at2"/>
<keyword evidence="4" id="KW-0812">Transmembrane</keyword>
<dbReference type="PANTHER" id="PTHR43122">
    <property type="entry name" value="FERREDOXIN SUBUNIT OF PYRUVATE:FLAVODOXIN OXIDOREDUCTASE-RELATED"/>
    <property type="match status" value="1"/>
</dbReference>
<organism evidence="6 7">
    <name type="scientific">Sporomusa malonica</name>
    <dbReference type="NCBI Taxonomy" id="112901"/>
    <lineage>
        <taxon>Bacteria</taxon>
        <taxon>Bacillati</taxon>
        <taxon>Bacillota</taxon>
        <taxon>Negativicutes</taxon>
        <taxon>Selenomonadales</taxon>
        <taxon>Sporomusaceae</taxon>
        <taxon>Sporomusa</taxon>
    </lineage>
</organism>
<keyword evidence="4" id="KW-1133">Transmembrane helix</keyword>
<dbReference type="InterPro" id="IPR047964">
    <property type="entry name" value="EFR1-like"/>
</dbReference>
<dbReference type="STRING" id="112901.SAMN04488500_101304"/>
<proteinExistence type="predicted"/>
<protein>
    <submittedName>
        <fullName evidence="6">4Fe-4S dicluster domain-containing protein</fullName>
    </submittedName>
</protein>
<dbReference type="PROSITE" id="PS00198">
    <property type="entry name" value="4FE4S_FER_1"/>
    <property type="match status" value="1"/>
</dbReference>
<evidence type="ECO:0000313" key="7">
    <source>
        <dbReference type="Proteomes" id="UP000192738"/>
    </source>
</evidence>
<dbReference type="InterPro" id="IPR029039">
    <property type="entry name" value="Flavoprotein-like_sf"/>
</dbReference>
<feature type="transmembrane region" description="Helical" evidence="4">
    <location>
        <begin position="256"/>
        <end position="280"/>
    </location>
</feature>
<dbReference type="EMBL" id="FWXI01000001">
    <property type="protein sequence ID" value="SMC34954.1"/>
    <property type="molecule type" value="Genomic_DNA"/>
</dbReference>
<evidence type="ECO:0000259" key="5">
    <source>
        <dbReference type="PROSITE" id="PS51379"/>
    </source>
</evidence>
<sequence>MYTKIIAFFMTGTGNSYKVANWFLASVDKVKTELYQVREKPADFRIGENNLLVFSYPTHGFTAPWLMMKHIFRLPKGNGTHVVLLPTRAGTRILGLSLPGMEGTAGYLIALLLLLRGYKVKGVAAVDMPSNWTAVHWGLTDENVRVISAKGEAKVTRIANTVLSGHSFYSGFIPLILGILLARISFMYLIIAQLVLSKLFFASNTCNGCRLCQKICPKQSIKMLGNKPHWTYSCDSCMACMNYCPQKAIQVSPLTVFLFSYVLSFPVTTWITGKIGYVLMTNPPGIIQFAVQYLYTLISVALVCWILHHVLRIKPVAALLAGLSHTKYFRRYKAPGVSLNDIHK</sequence>
<keyword evidence="2" id="KW-0408">Iron</keyword>
<dbReference type="InterPro" id="IPR017896">
    <property type="entry name" value="4Fe4S_Fe-S-bd"/>
</dbReference>
<dbReference type="RefSeq" id="WP_084573816.1">
    <property type="nucleotide sequence ID" value="NZ_CP155572.1"/>
</dbReference>
<evidence type="ECO:0000256" key="2">
    <source>
        <dbReference type="ARBA" id="ARBA00023004"/>
    </source>
</evidence>
<dbReference type="NCBIfam" id="NF038196">
    <property type="entry name" value="ferrodoxin_EFR1"/>
    <property type="match status" value="1"/>
</dbReference>
<feature type="transmembrane region" description="Helical" evidence="4">
    <location>
        <begin position="286"/>
        <end position="307"/>
    </location>
</feature>
<dbReference type="GO" id="GO:0046872">
    <property type="term" value="F:metal ion binding"/>
    <property type="evidence" value="ECO:0007669"/>
    <property type="project" value="UniProtKB-KW"/>
</dbReference>
<keyword evidence="7" id="KW-1185">Reference proteome</keyword>
<dbReference type="Gene3D" id="3.30.70.20">
    <property type="match status" value="1"/>
</dbReference>
<dbReference type="SUPFAM" id="SSF54862">
    <property type="entry name" value="4Fe-4S ferredoxins"/>
    <property type="match status" value="1"/>
</dbReference>
<keyword evidence="4" id="KW-0472">Membrane</keyword>
<dbReference type="GO" id="GO:0051536">
    <property type="term" value="F:iron-sulfur cluster binding"/>
    <property type="evidence" value="ECO:0007669"/>
    <property type="project" value="UniProtKB-KW"/>
</dbReference>
<gene>
    <name evidence="6" type="ORF">SAMN04488500_101304</name>
</gene>
<dbReference type="Proteomes" id="UP000192738">
    <property type="component" value="Unassembled WGS sequence"/>
</dbReference>
<feature type="transmembrane region" description="Helical" evidence="4">
    <location>
        <begin position="93"/>
        <end position="115"/>
    </location>
</feature>